<accession>A0A8J9VEP9</accession>
<evidence type="ECO:0000313" key="2">
    <source>
        <dbReference type="Proteomes" id="UP000838878"/>
    </source>
</evidence>
<feature type="non-terminal residue" evidence="1">
    <location>
        <position position="84"/>
    </location>
</feature>
<protein>
    <submittedName>
        <fullName evidence="1">Uncharacterized protein</fullName>
    </submittedName>
</protein>
<dbReference type="AlphaFoldDB" id="A0A8J9VEP9"/>
<evidence type="ECO:0000313" key="1">
    <source>
        <dbReference type="EMBL" id="CAH0717970.1"/>
    </source>
</evidence>
<organism evidence="1 2">
    <name type="scientific">Brenthis ino</name>
    <name type="common">lesser marbled fritillary</name>
    <dbReference type="NCBI Taxonomy" id="405034"/>
    <lineage>
        <taxon>Eukaryota</taxon>
        <taxon>Metazoa</taxon>
        <taxon>Ecdysozoa</taxon>
        <taxon>Arthropoda</taxon>
        <taxon>Hexapoda</taxon>
        <taxon>Insecta</taxon>
        <taxon>Pterygota</taxon>
        <taxon>Neoptera</taxon>
        <taxon>Endopterygota</taxon>
        <taxon>Lepidoptera</taxon>
        <taxon>Glossata</taxon>
        <taxon>Ditrysia</taxon>
        <taxon>Papilionoidea</taxon>
        <taxon>Nymphalidae</taxon>
        <taxon>Heliconiinae</taxon>
        <taxon>Argynnini</taxon>
        <taxon>Brenthis</taxon>
    </lineage>
</organism>
<dbReference type="Proteomes" id="UP000838878">
    <property type="component" value="Chromosome 12"/>
</dbReference>
<gene>
    <name evidence="1" type="ORF">BINO364_LOCUS4513</name>
</gene>
<sequence>MLIVQLIGTLASYTKRASISNQEDLEKKKEIRSTGRYRNQSESWYLTSKNTSIPHQHDQKAQKCEEAIGMLAIPKMSTSLTKKI</sequence>
<name>A0A8J9VEP9_9NEOP</name>
<keyword evidence="2" id="KW-1185">Reference proteome</keyword>
<dbReference type="EMBL" id="OV170232">
    <property type="protein sequence ID" value="CAH0717970.1"/>
    <property type="molecule type" value="Genomic_DNA"/>
</dbReference>
<proteinExistence type="predicted"/>
<reference evidence="1" key="1">
    <citation type="submission" date="2021-12" db="EMBL/GenBank/DDBJ databases">
        <authorList>
            <person name="Martin H S."/>
        </authorList>
    </citation>
    <scope>NUCLEOTIDE SEQUENCE</scope>
</reference>